<dbReference type="EMBL" id="DF236972">
    <property type="protein sequence ID" value="GAQ79030.1"/>
    <property type="molecule type" value="Genomic_DNA"/>
</dbReference>
<feature type="compositionally biased region" description="Basic and acidic residues" evidence="1">
    <location>
        <begin position="244"/>
        <end position="261"/>
    </location>
</feature>
<feature type="region of interest" description="Disordered" evidence="1">
    <location>
        <begin position="527"/>
        <end position="623"/>
    </location>
</feature>
<evidence type="ECO:0000256" key="1">
    <source>
        <dbReference type="SAM" id="MobiDB-lite"/>
    </source>
</evidence>
<feature type="compositionally biased region" description="Basic and acidic residues" evidence="1">
    <location>
        <begin position="595"/>
        <end position="617"/>
    </location>
</feature>
<feature type="region of interest" description="Disordered" evidence="1">
    <location>
        <begin position="105"/>
        <end position="389"/>
    </location>
</feature>
<proteinExistence type="predicted"/>
<feature type="compositionally biased region" description="Polar residues" evidence="1">
    <location>
        <begin position="487"/>
        <end position="504"/>
    </location>
</feature>
<feature type="region of interest" description="Disordered" evidence="1">
    <location>
        <begin position="483"/>
        <end position="504"/>
    </location>
</feature>
<feature type="compositionally biased region" description="Low complexity" evidence="1">
    <location>
        <begin position="38"/>
        <end position="67"/>
    </location>
</feature>
<keyword evidence="3" id="KW-1185">Reference proteome</keyword>
<gene>
    <name evidence="2" type="ORF">KFL_000230110</name>
</gene>
<feature type="compositionally biased region" description="Polar residues" evidence="1">
    <location>
        <begin position="550"/>
        <end position="562"/>
    </location>
</feature>
<evidence type="ECO:0000313" key="3">
    <source>
        <dbReference type="Proteomes" id="UP000054558"/>
    </source>
</evidence>
<organism evidence="2 3">
    <name type="scientific">Klebsormidium nitens</name>
    <name type="common">Green alga</name>
    <name type="synonym">Ulothrix nitens</name>
    <dbReference type="NCBI Taxonomy" id="105231"/>
    <lineage>
        <taxon>Eukaryota</taxon>
        <taxon>Viridiplantae</taxon>
        <taxon>Streptophyta</taxon>
        <taxon>Klebsormidiophyceae</taxon>
        <taxon>Klebsormidiales</taxon>
        <taxon>Klebsormidiaceae</taxon>
        <taxon>Klebsormidium</taxon>
    </lineage>
</organism>
<reference evidence="2 3" key="1">
    <citation type="journal article" date="2014" name="Nat. Commun.">
        <title>Klebsormidium flaccidum genome reveals primary factors for plant terrestrial adaptation.</title>
        <authorList>
            <person name="Hori K."/>
            <person name="Maruyama F."/>
            <person name="Fujisawa T."/>
            <person name="Togashi T."/>
            <person name="Yamamoto N."/>
            <person name="Seo M."/>
            <person name="Sato S."/>
            <person name="Yamada T."/>
            <person name="Mori H."/>
            <person name="Tajima N."/>
            <person name="Moriyama T."/>
            <person name="Ikeuchi M."/>
            <person name="Watanabe M."/>
            <person name="Wada H."/>
            <person name="Kobayashi K."/>
            <person name="Saito M."/>
            <person name="Masuda T."/>
            <person name="Sasaki-Sekimoto Y."/>
            <person name="Mashiguchi K."/>
            <person name="Awai K."/>
            <person name="Shimojima M."/>
            <person name="Masuda S."/>
            <person name="Iwai M."/>
            <person name="Nobusawa T."/>
            <person name="Narise T."/>
            <person name="Kondo S."/>
            <person name="Saito H."/>
            <person name="Sato R."/>
            <person name="Murakawa M."/>
            <person name="Ihara Y."/>
            <person name="Oshima-Yamada Y."/>
            <person name="Ohtaka K."/>
            <person name="Satoh M."/>
            <person name="Sonobe K."/>
            <person name="Ishii M."/>
            <person name="Ohtani R."/>
            <person name="Kanamori-Sato M."/>
            <person name="Honoki R."/>
            <person name="Miyazaki D."/>
            <person name="Mochizuki H."/>
            <person name="Umetsu J."/>
            <person name="Higashi K."/>
            <person name="Shibata D."/>
            <person name="Kamiya Y."/>
            <person name="Sato N."/>
            <person name="Nakamura Y."/>
            <person name="Tabata S."/>
            <person name="Ida S."/>
            <person name="Kurokawa K."/>
            <person name="Ohta H."/>
        </authorList>
    </citation>
    <scope>NUCLEOTIDE SEQUENCE [LARGE SCALE GENOMIC DNA]</scope>
    <source>
        <strain evidence="2 3">NIES-2285</strain>
    </source>
</reference>
<feature type="compositionally biased region" description="Basic residues" evidence="1">
    <location>
        <begin position="534"/>
        <end position="544"/>
    </location>
</feature>
<name>A0A1Y1HKC4_KLENI</name>
<evidence type="ECO:0000313" key="2">
    <source>
        <dbReference type="EMBL" id="GAQ79030.1"/>
    </source>
</evidence>
<accession>A0A1Y1HKC4</accession>
<dbReference type="Proteomes" id="UP000054558">
    <property type="component" value="Unassembled WGS sequence"/>
</dbReference>
<feature type="region of interest" description="Disordered" evidence="1">
    <location>
        <begin position="31"/>
        <end position="86"/>
    </location>
</feature>
<dbReference type="OMA" id="SINSEFW"/>
<feature type="compositionally biased region" description="Low complexity" evidence="1">
    <location>
        <begin position="186"/>
        <end position="206"/>
    </location>
</feature>
<feature type="region of interest" description="Disordered" evidence="1">
    <location>
        <begin position="406"/>
        <end position="431"/>
    </location>
</feature>
<feature type="compositionally biased region" description="Basic and acidic residues" evidence="1">
    <location>
        <begin position="281"/>
        <end position="291"/>
    </location>
</feature>
<sequence>MVGRPKKVINRLVEKWEHEQLLKVMARKIQRAKPTLVGKTGSSSRSAKSTPASVSPSRRPSIVSTPSEPLSAHVANPRADTCPEAKKRALDKLAPGAPLIAELERAANGGKASQPGKVVEKPAWKGPLDDMVGDFGAGFDFDELPTGPPQRRKTFAGFEDSVSWDPLPRPTRPSATPQAKPPAAPLPKKTSPAQKPQTRNQTQTQTQKRKQNQEPVLLVIPNEPVGPLRPKPRLSRKSAGASDDVSKEAGDVSKARSDVGKARAPLQAKGELLNAMPVDRPAVEEAKKAERPAGLQQTGGKPEDHKGSAGSAVRDVTSAASVAPGRKEAPARKAGAEDGEKSPSDGTADGGDVPTSDVSPRQPEGVRRLPSSKIPRPRGTPGFALAHRARHSLRFGGGVGELLSATEGAAVGSEGDPPKDGEAESLSARRRYTEQCEEEFPVHQADSAEFLIRTPSSGIDQPLTASEEAALERQAGSFPTILLQRNLDGSGSSTERSEVSNDFGTALQQEIAGLNNSLDAMKETLRGLNGSAAARRRSSGKLRRGKDSARSTGSRASDVSSQEEGDTCRTGESEDEGGLARALKGLTLVGNDNLGEGRDRENGKSSEAKDERMDPGKASDLTAQIADQERIRQALLTEISARTVANPLLAEHQRDFLSESQGEWAVVTGEESHVSACAPVPVSRDGVAKRDSVLEDDYEDDFEAGAAEEAEGRGGDEGFDVEGVEGQFEAAAFDVEGEELVEVGSGGDQKASPRAGFLARLSYQVDGVRGSREESLPASPERLVAGGFAQLTARGTKRVPDMEGLTAEIEKLEQEMQRLRR</sequence>
<feature type="compositionally biased region" description="Basic and acidic residues" evidence="1">
    <location>
        <begin position="325"/>
        <end position="343"/>
    </location>
</feature>
<protein>
    <submittedName>
        <fullName evidence="2">Uncharacterized protein</fullName>
    </submittedName>
</protein>
<dbReference type="AlphaFoldDB" id="A0A1Y1HKC4"/>